<dbReference type="KEGG" id="buy:D8S85_07310"/>
<comment type="similarity">
    <text evidence="1">Belongs to the relA/spoT family.</text>
</comment>
<name>A0A3S9VSC0_9BACT</name>
<dbReference type="InterPro" id="IPR012675">
    <property type="entry name" value="Beta-grasp_dom_sf"/>
</dbReference>
<dbReference type="InterPro" id="IPR004811">
    <property type="entry name" value="RelA/Spo_fam"/>
</dbReference>
<dbReference type="AlphaFoldDB" id="A0A3S9VSC0"/>
<dbReference type="NCBIfam" id="TIGR00691">
    <property type="entry name" value="spoT_relA"/>
    <property type="match status" value="1"/>
</dbReference>
<dbReference type="InterPro" id="IPR012676">
    <property type="entry name" value="TGS-like"/>
</dbReference>
<accession>A0A3S9VSC0</accession>
<feature type="domain" description="TGS" evidence="2">
    <location>
        <begin position="396"/>
        <end position="457"/>
    </location>
</feature>
<dbReference type="InterPro" id="IPR033655">
    <property type="entry name" value="TGS_RelA/SpoT"/>
</dbReference>
<dbReference type="SUPFAM" id="SSF81301">
    <property type="entry name" value="Nucleotidyltransferase"/>
    <property type="match status" value="1"/>
</dbReference>
<dbReference type="InterPro" id="IPR002912">
    <property type="entry name" value="ACT_dom"/>
</dbReference>
<dbReference type="GO" id="GO:0005886">
    <property type="term" value="C:plasma membrane"/>
    <property type="evidence" value="ECO:0007669"/>
    <property type="project" value="TreeGrafter"/>
</dbReference>
<dbReference type="Pfam" id="PF04607">
    <property type="entry name" value="RelA_SpoT"/>
    <property type="match status" value="1"/>
</dbReference>
<dbReference type="OrthoDB" id="9805041at2"/>
<gene>
    <name evidence="3" type="ORF">D8S85_07310</name>
</gene>
<dbReference type="PROSITE" id="PS51880">
    <property type="entry name" value="TGS"/>
    <property type="match status" value="1"/>
</dbReference>
<dbReference type="InterPro" id="IPR043519">
    <property type="entry name" value="NT_sf"/>
</dbReference>
<dbReference type="RefSeq" id="WP_127074922.1">
    <property type="nucleotide sequence ID" value="NZ_CP032819.1"/>
</dbReference>
<dbReference type="Gene3D" id="1.10.3210.10">
    <property type="entry name" value="Hypothetical protein af1432"/>
    <property type="match status" value="1"/>
</dbReference>
<dbReference type="CDD" id="cd05399">
    <property type="entry name" value="NT_Rel-Spo_like"/>
    <property type="match status" value="1"/>
</dbReference>
<dbReference type="Pfam" id="PF13291">
    <property type="entry name" value="ACT_4"/>
    <property type="match status" value="1"/>
</dbReference>
<dbReference type="SUPFAM" id="SSF81271">
    <property type="entry name" value="TGS-like"/>
    <property type="match status" value="1"/>
</dbReference>
<dbReference type="InterPro" id="IPR004095">
    <property type="entry name" value="TGS"/>
</dbReference>
<proteinExistence type="inferred from homology"/>
<dbReference type="CDD" id="cd04876">
    <property type="entry name" value="ACT_RelA-SpoT"/>
    <property type="match status" value="1"/>
</dbReference>
<dbReference type="SUPFAM" id="SSF109604">
    <property type="entry name" value="HD-domain/PDEase-like"/>
    <property type="match status" value="1"/>
</dbReference>
<dbReference type="InterPro" id="IPR045865">
    <property type="entry name" value="ACT-like_dom_sf"/>
</dbReference>
<evidence type="ECO:0000256" key="1">
    <source>
        <dbReference type="RuleBase" id="RU003847"/>
    </source>
</evidence>
<dbReference type="PANTHER" id="PTHR21262:SF31">
    <property type="entry name" value="GTP PYROPHOSPHOKINASE"/>
    <property type="match status" value="1"/>
</dbReference>
<dbReference type="PANTHER" id="PTHR21262">
    <property type="entry name" value="GUANOSINE-3',5'-BIS DIPHOSPHATE 3'-PYROPHOSPHOHYDROLASE"/>
    <property type="match status" value="1"/>
</dbReference>
<dbReference type="CDD" id="cd01668">
    <property type="entry name" value="TGS_RSH"/>
    <property type="match status" value="1"/>
</dbReference>
<dbReference type="Gene3D" id="3.30.70.260">
    <property type="match status" value="1"/>
</dbReference>
<dbReference type="InterPro" id="IPR007685">
    <property type="entry name" value="RelA_SpoT"/>
</dbReference>
<dbReference type="InterPro" id="IPR045600">
    <property type="entry name" value="RelA/SpoT_AH_RIS"/>
</dbReference>
<dbReference type="Pfam" id="PF02824">
    <property type="entry name" value="TGS"/>
    <property type="match status" value="1"/>
</dbReference>
<dbReference type="Gene3D" id="3.30.460.10">
    <property type="entry name" value="Beta Polymerase, domain 2"/>
    <property type="match status" value="1"/>
</dbReference>
<evidence type="ECO:0000259" key="2">
    <source>
        <dbReference type="PROSITE" id="PS51880"/>
    </source>
</evidence>
<keyword evidence="3" id="KW-0378">Hydrolase</keyword>
<dbReference type="Pfam" id="PF19296">
    <property type="entry name" value="RelA_AH_RIS"/>
    <property type="match status" value="1"/>
</dbReference>
<dbReference type="SMART" id="SM00954">
    <property type="entry name" value="RelA_SpoT"/>
    <property type="match status" value="1"/>
</dbReference>
<keyword evidence="4" id="KW-1185">Reference proteome</keyword>
<dbReference type="EMBL" id="CP032819">
    <property type="protein sequence ID" value="AZS29390.1"/>
    <property type="molecule type" value="Genomic_DNA"/>
</dbReference>
<evidence type="ECO:0000313" key="4">
    <source>
        <dbReference type="Proteomes" id="UP000270673"/>
    </source>
</evidence>
<dbReference type="Proteomes" id="UP000270673">
    <property type="component" value="Chromosome"/>
</dbReference>
<dbReference type="GO" id="GO:0015969">
    <property type="term" value="P:guanosine tetraphosphate metabolic process"/>
    <property type="evidence" value="ECO:0007669"/>
    <property type="project" value="InterPro"/>
</dbReference>
<dbReference type="SUPFAM" id="SSF55021">
    <property type="entry name" value="ACT-like"/>
    <property type="match status" value="1"/>
</dbReference>
<organism evidence="3 4">
    <name type="scientific">Butyricimonas faecalis</name>
    <dbReference type="NCBI Taxonomy" id="2093856"/>
    <lineage>
        <taxon>Bacteria</taxon>
        <taxon>Pseudomonadati</taxon>
        <taxon>Bacteroidota</taxon>
        <taxon>Bacteroidia</taxon>
        <taxon>Bacteroidales</taxon>
        <taxon>Odoribacteraceae</taxon>
        <taxon>Butyricimonas</taxon>
    </lineage>
</organism>
<dbReference type="Gene3D" id="3.10.20.30">
    <property type="match status" value="1"/>
</dbReference>
<reference evidence="3 4" key="1">
    <citation type="submission" date="2018-10" db="EMBL/GenBank/DDBJ databases">
        <title>Butyricimonas faecalis sp. nov., isolated from human faeces and emended description of the genus Butyricimonas.</title>
        <authorList>
            <person name="Le Roy T."/>
            <person name="Van der Smissen P."/>
            <person name="Paquot A."/>
            <person name="Delzenne N."/>
            <person name="Muccioli G."/>
            <person name="Collet J.-F."/>
            <person name="Cani P.D."/>
        </authorList>
    </citation>
    <scope>NUCLEOTIDE SEQUENCE [LARGE SCALE GENOMIC DNA]</scope>
    <source>
        <strain evidence="3 4">H184</strain>
    </source>
</reference>
<dbReference type="GO" id="GO:0016787">
    <property type="term" value="F:hydrolase activity"/>
    <property type="evidence" value="ECO:0007669"/>
    <property type="project" value="UniProtKB-KW"/>
</dbReference>
<comment type="function">
    <text evidence="1">In eubacteria ppGpp (guanosine 3'-diphosphate 5'-diphosphate) is a mediator of the stringent response that coordinates a variety of cellular activities in response to changes in nutritional abundance.</text>
</comment>
<dbReference type="Pfam" id="PF13328">
    <property type="entry name" value="HD_4"/>
    <property type="match status" value="1"/>
</dbReference>
<sequence length="727" mass="83046">MTETTTLATIQQKYRSLLKSCKNLISAEDIRLVRKAFDTAMSSEANAQVVTEEDIHRLLDTGLIITSEIGLGRTSIICLMLHRAIASGALKIEQVKTVFGGKVAQILAGLRDISHIYATHRVVDSENFRKLLLSFAEDVRVQLIFLAEKLYDLRHAESLLPEQQRELARETSYIYIPFAHRLGLYNIKSEMEDLALRYGEPEVYKEISLKLEGTREAREKYINEFIAPIVEEFNNRGIKFKVKWRTKTIASILNKMRKKQVEFEEIYDIFAVRFILDSKGPEEKADCWRAYSIVADKYTPNPQRLRDWISVPKSNGYESLQTTVLGPNNRWVEVQIRTERMDEIAEKGFAAHWKYKGGTADKAIEEWLTELREILESSEVGAMDMLDDIKINLQDKEVHVFTPAGDLKTLPAGATLLDFAYAIHTAVGSRCVGGKVNQRNETLRYVLKNGDQVSILTSNNQQPNADWLNIATTSKARNKIRQFLTEDSRAQATLGKEMLTRRFKNWKLELTDEVIHRLQQHYKYKFAIDLYQAIAEEKLDMAEIKEFITRPKEEERTIATAKEEVQVTPSRPISEDVLLIDRNVDNVVYKFARCCNPVFGDDILGFVSIGEGIKIHRTQCKNALDLQRRYPYRIVQAAWTNAGTTSYQTVLSIVGREDAGMVTKITEVIAKDPKITLRGLSINSSEGLFDGQITVLVSDTEHLSQLISRLKRIPGVMRVYRHDSVKE</sequence>
<protein>
    <submittedName>
        <fullName evidence="3">Bifunctional (P)ppGpp synthetase/guanosine-3',5'-bis(Diphosphate) 3'-pyrophosphohydrolase</fullName>
    </submittedName>
</protein>
<dbReference type="FunFam" id="3.10.20.30:FF:000002">
    <property type="entry name" value="GTP pyrophosphokinase (RelA/SpoT)"/>
    <property type="match status" value="1"/>
</dbReference>
<evidence type="ECO:0000313" key="3">
    <source>
        <dbReference type="EMBL" id="AZS29390.1"/>
    </source>
</evidence>